<dbReference type="Pfam" id="PF02797">
    <property type="entry name" value="Chal_sti_synt_C"/>
    <property type="match status" value="1"/>
</dbReference>
<dbReference type="AlphaFoldDB" id="A0A8K0NPA6"/>
<feature type="region of interest" description="Disordered" evidence="4">
    <location>
        <begin position="399"/>
        <end position="445"/>
    </location>
</feature>
<comment type="similarity">
    <text evidence="1 3">Belongs to the thiolase-like superfamily. Chalcone/stilbene synthases family.</text>
</comment>
<keyword evidence="8" id="KW-1185">Reference proteome</keyword>
<evidence type="ECO:0000256" key="1">
    <source>
        <dbReference type="ARBA" id="ARBA00005531"/>
    </source>
</evidence>
<reference evidence="7" key="1">
    <citation type="submission" date="2020-04" db="EMBL/GenBank/DDBJ databases">
        <title>Analysis of mating type loci in Filobasidium floriforme.</title>
        <authorList>
            <person name="Nowrousian M."/>
        </authorList>
    </citation>
    <scope>NUCLEOTIDE SEQUENCE</scope>
    <source>
        <strain evidence="7">CBS 6242</strain>
    </source>
</reference>
<evidence type="ECO:0000256" key="2">
    <source>
        <dbReference type="ARBA" id="ARBA00022679"/>
    </source>
</evidence>
<dbReference type="EMBL" id="JABELV010000116">
    <property type="protein sequence ID" value="KAG7530512.1"/>
    <property type="molecule type" value="Genomic_DNA"/>
</dbReference>
<dbReference type="InterPro" id="IPR016039">
    <property type="entry name" value="Thiolase-like"/>
</dbReference>
<name>A0A8K0NPA6_9TREE</name>
<evidence type="ECO:0000256" key="3">
    <source>
        <dbReference type="RuleBase" id="RU003633"/>
    </source>
</evidence>
<dbReference type="Proteomes" id="UP000812966">
    <property type="component" value="Unassembled WGS sequence"/>
</dbReference>
<dbReference type="PANTHER" id="PTHR11877">
    <property type="entry name" value="HYDROXYMETHYLGLUTARYL-COA SYNTHASE"/>
    <property type="match status" value="1"/>
</dbReference>
<feature type="domain" description="Chalcone/stilbene synthase N-terminal" evidence="5">
    <location>
        <begin position="60"/>
        <end position="213"/>
    </location>
</feature>
<sequence length="538" mass="56533">MTQSHILGIATQFPELQNTVEGTEAFFKKWAKPSEGLEKTLKINRSTRILTRPSVSALTSPLLNGPQAPTIKEVNKVFMQEGVKLAVQAAEKALADWGGKREDITHLVCNTCTASAYPGFDHAVLMALGLGLDVDRTLLHGVGCAGGLSALRLANSFAQIPSSKPARILVIATEVTSTLVRSELEELDRSSGKMGSVGVCLFSDGASAMVVGGGEVQEGEKASFEVIRTLTETLPDTVPDLGFNVDENGWKAIISPRVPSLTSKAVPNMYKKLLVAAAGSPDLTPSLPFLSSEEPTSTPPSSLDWLIHPGGASILAKIEHSLELRSSDHTRASWEVYVKRGNTSSVSIGAVIERSRALGGREGCVGVSFGPGVTVEGCLLRRTGWKGRRAELNGGMKVEVDKEPVSPPPAVGAKRKRGAAGEDSDDDERETTMEVGGKKRSIAATNGHAKDLVTVNGKSNGVSHTSAEAAKIAHVDGATNGNGHVTTNGTDNGEDKNAPGKHEGGVINGEVNGIISAPEGFSRDLNVGETQEKMTTVP</sequence>
<feature type="compositionally biased region" description="Low complexity" evidence="4">
    <location>
        <begin position="479"/>
        <end position="491"/>
    </location>
</feature>
<comment type="caution">
    <text evidence="7">The sequence shown here is derived from an EMBL/GenBank/DDBJ whole genome shotgun (WGS) entry which is preliminary data.</text>
</comment>
<dbReference type="InterPro" id="IPR011141">
    <property type="entry name" value="Polyketide_synthase_type-III"/>
</dbReference>
<feature type="compositionally biased region" description="Basic and acidic residues" evidence="4">
    <location>
        <begin position="493"/>
        <end position="504"/>
    </location>
</feature>
<organism evidence="7 8">
    <name type="scientific">Filobasidium floriforme</name>
    <dbReference type="NCBI Taxonomy" id="5210"/>
    <lineage>
        <taxon>Eukaryota</taxon>
        <taxon>Fungi</taxon>
        <taxon>Dikarya</taxon>
        <taxon>Basidiomycota</taxon>
        <taxon>Agaricomycotina</taxon>
        <taxon>Tremellomycetes</taxon>
        <taxon>Filobasidiales</taxon>
        <taxon>Filobasidiaceae</taxon>
        <taxon>Filobasidium</taxon>
    </lineage>
</organism>
<evidence type="ECO:0000313" key="7">
    <source>
        <dbReference type="EMBL" id="KAG7530512.1"/>
    </source>
</evidence>
<dbReference type="GO" id="GO:0016747">
    <property type="term" value="F:acyltransferase activity, transferring groups other than amino-acyl groups"/>
    <property type="evidence" value="ECO:0007669"/>
    <property type="project" value="InterPro"/>
</dbReference>
<gene>
    <name evidence="7" type="ORF">FFLO_05002</name>
</gene>
<keyword evidence="3" id="KW-0012">Acyltransferase</keyword>
<evidence type="ECO:0000259" key="5">
    <source>
        <dbReference type="Pfam" id="PF00195"/>
    </source>
</evidence>
<evidence type="ECO:0000313" key="8">
    <source>
        <dbReference type="Proteomes" id="UP000812966"/>
    </source>
</evidence>
<dbReference type="PANTHER" id="PTHR11877:SF46">
    <property type="entry name" value="TYPE III POLYKETIDE SYNTHASE A"/>
    <property type="match status" value="1"/>
</dbReference>
<protein>
    <recommendedName>
        <fullName evidence="9">Thiolase-like protein</fullName>
    </recommendedName>
</protein>
<dbReference type="InterPro" id="IPR001099">
    <property type="entry name" value="Chalcone/stilbene_synt_N"/>
</dbReference>
<dbReference type="SUPFAM" id="SSF53901">
    <property type="entry name" value="Thiolase-like"/>
    <property type="match status" value="2"/>
</dbReference>
<feature type="region of interest" description="Disordered" evidence="4">
    <location>
        <begin position="476"/>
        <end position="508"/>
    </location>
</feature>
<evidence type="ECO:0008006" key="9">
    <source>
        <dbReference type="Google" id="ProtNLM"/>
    </source>
</evidence>
<dbReference type="Pfam" id="PF00195">
    <property type="entry name" value="Chal_sti_synt_N"/>
    <property type="match status" value="1"/>
</dbReference>
<dbReference type="InterPro" id="IPR012328">
    <property type="entry name" value="Chalcone/stilbene_synt_C"/>
</dbReference>
<feature type="domain" description="Chalcone/stilbene synthase C-terminal" evidence="6">
    <location>
        <begin position="302"/>
        <end position="381"/>
    </location>
</feature>
<keyword evidence="2 3" id="KW-0808">Transferase</keyword>
<evidence type="ECO:0000259" key="6">
    <source>
        <dbReference type="Pfam" id="PF02797"/>
    </source>
</evidence>
<accession>A0A8K0NPA6</accession>
<dbReference type="CDD" id="cd00831">
    <property type="entry name" value="CHS_like"/>
    <property type="match status" value="1"/>
</dbReference>
<dbReference type="GO" id="GO:0030639">
    <property type="term" value="P:polyketide biosynthetic process"/>
    <property type="evidence" value="ECO:0007669"/>
    <property type="project" value="TreeGrafter"/>
</dbReference>
<dbReference type="Gene3D" id="3.40.47.10">
    <property type="match status" value="2"/>
</dbReference>
<proteinExistence type="inferred from homology"/>
<evidence type="ECO:0000256" key="4">
    <source>
        <dbReference type="SAM" id="MobiDB-lite"/>
    </source>
</evidence>